<organism evidence="1 2">
    <name type="scientific">Diversispora eburnea</name>
    <dbReference type="NCBI Taxonomy" id="1213867"/>
    <lineage>
        <taxon>Eukaryota</taxon>
        <taxon>Fungi</taxon>
        <taxon>Fungi incertae sedis</taxon>
        <taxon>Mucoromycota</taxon>
        <taxon>Glomeromycotina</taxon>
        <taxon>Glomeromycetes</taxon>
        <taxon>Diversisporales</taxon>
        <taxon>Diversisporaceae</taxon>
        <taxon>Diversispora</taxon>
    </lineage>
</organism>
<protein>
    <submittedName>
        <fullName evidence="1">7362_t:CDS:1</fullName>
    </submittedName>
</protein>
<comment type="caution">
    <text evidence="1">The sequence shown here is derived from an EMBL/GenBank/DDBJ whole genome shotgun (WGS) entry which is preliminary data.</text>
</comment>
<sequence length="78" mass="8800">MTELHFTMAIAQRRMDQSALASDIAIMNKILEKINNVNEITSTELCNPLTSKANQDRILGKVIQDLKHNSTKIFVESI</sequence>
<proteinExistence type="predicted"/>
<keyword evidence="2" id="KW-1185">Reference proteome</keyword>
<dbReference type="AlphaFoldDB" id="A0A9N9D5M7"/>
<dbReference type="EMBL" id="CAJVPK010003101">
    <property type="protein sequence ID" value="CAG8623320.1"/>
    <property type="molecule type" value="Genomic_DNA"/>
</dbReference>
<accession>A0A9N9D5M7</accession>
<evidence type="ECO:0000313" key="2">
    <source>
        <dbReference type="Proteomes" id="UP000789706"/>
    </source>
</evidence>
<gene>
    <name evidence="1" type="ORF">DEBURN_LOCUS10459</name>
</gene>
<feature type="non-terminal residue" evidence="1">
    <location>
        <position position="78"/>
    </location>
</feature>
<reference evidence="1" key="1">
    <citation type="submission" date="2021-06" db="EMBL/GenBank/DDBJ databases">
        <authorList>
            <person name="Kallberg Y."/>
            <person name="Tangrot J."/>
            <person name="Rosling A."/>
        </authorList>
    </citation>
    <scope>NUCLEOTIDE SEQUENCE</scope>
    <source>
        <strain evidence="1">AZ414A</strain>
    </source>
</reference>
<dbReference type="Proteomes" id="UP000789706">
    <property type="component" value="Unassembled WGS sequence"/>
</dbReference>
<name>A0A9N9D5M7_9GLOM</name>
<evidence type="ECO:0000313" key="1">
    <source>
        <dbReference type="EMBL" id="CAG8623320.1"/>
    </source>
</evidence>